<protein>
    <recommendedName>
        <fullName evidence="3">YARHG domain-containing protein</fullName>
    </recommendedName>
</protein>
<keyword evidence="2" id="KW-1185">Reference proteome</keyword>
<dbReference type="RefSeq" id="WP_120375310.1">
    <property type="nucleotide sequence ID" value="NZ_RCHC01000005.1"/>
</dbReference>
<name>A0ABX9TXF7_9GAMM</name>
<sequence>MSKHHQLITILGGFALSLVCTTSYAELEEEVQNVIHINASLDDDEDNSIYPENWSDRKKILMRSYNPAQDSSQDYLNNSRYFVINGQNAVRYFPLSKKTSPALLYTEVGGKNFFALVQSYGTSRQVINISSQLPHHLKDHQLFSIQPHGKNIVLIFRSRYFYSPKEIQHNTAFSQSFSSYLYRSSYELIEVNIAGKILHRTQFTSPFLENGMGFGPSMEENQVLEYTTSTPGNYQTAKPYDIEYKYLYQHGKLTKHSNKRFLSVSERVALRDDKAGVNAELIEDEYREMHRNDKAKPSSCLQDFWVYHDKAAPKEVNWGNPWIQRQPALLQTFKKEYESGKTYTWAQFRQRYCDLSH</sequence>
<accession>A0ABX9TXF7</accession>
<evidence type="ECO:0000313" key="2">
    <source>
        <dbReference type="Proteomes" id="UP000280271"/>
    </source>
</evidence>
<evidence type="ECO:0000313" key="1">
    <source>
        <dbReference type="EMBL" id="RLL22829.1"/>
    </source>
</evidence>
<comment type="caution">
    <text evidence="1">The sequence shown here is derived from an EMBL/GenBank/DDBJ whole genome shotgun (WGS) entry which is preliminary data.</text>
</comment>
<gene>
    <name evidence="1" type="ORF">D9K81_06460</name>
</gene>
<proteinExistence type="predicted"/>
<evidence type="ECO:0008006" key="3">
    <source>
        <dbReference type="Google" id="ProtNLM"/>
    </source>
</evidence>
<reference evidence="1 2" key="1">
    <citation type="submission" date="2018-09" db="EMBL/GenBank/DDBJ databases">
        <title>The draft genome of Acinetobacter sp. strains.</title>
        <authorList>
            <person name="Qin J."/>
            <person name="Feng Y."/>
            <person name="Zong Z."/>
        </authorList>
    </citation>
    <scope>NUCLEOTIDE SEQUENCE [LARGE SCALE GENOMIC DNA]</scope>
    <source>
        <strain evidence="1 2">WCHAc060005</strain>
    </source>
</reference>
<dbReference type="Proteomes" id="UP000280271">
    <property type="component" value="Unassembled WGS sequence"/>
</dbReference>
<dbReference type="EMBL" id="RCHC01000005">
    <property type="protein sequence ID" value="RLL22829.1"/>
    <property type="molecule type" value="Genomic_DNA"/>
</dbReference>
<organism evidence="1 2">
    <name type="scientific">Acinetobacter chengduensis</name>
    <dbReference type="NCBI Taxonomy" id="2420890"/>
    <lineage>
        <taxon>Bacteria</taxon>
        <taxon>Pseudomonadati</taxon>
        <taxon>Pseudomonadota</taxon>
        <taxon>Gammaproteobacteria</taxon>
        <taxon>Moraxellales</taxon>
        <taxon>Moraxellaceae</taxon>
        <taxon>Acinetobacter</taxon>
    </lineage>
</organism>